<evidence type="ECO:0000256" key="8">
    <source>
        <dbReference type="SAM" id="MobiDB-lite"/>
    </source>
</evidence>
<feature type="compositionally biased region" description="Basic and acidic residues" evidence="8">
    <location>
        <begin position="31"/>
        <end position="41"/>
    </location>
</feature>
<dbReference type="Pfam" id="PF05010">
    <property type="entry name" value="TACC_C"/>
    <property type="match status" value="1"/>
</dbReference>
<keyword evidence="11" id="KW-1185">Reference proteome</keyword>
<feature type="compositionally biased region" description="Polar residues" evidence="8">
    <location>
        <begin position="298"/>
        <end position="311"/>
    </location>
</feature>
<evidence type="ECO:0000256" key="5">
    <source>
        <dbReference type="ARBA" id="ARBA00023054"/>
    </source>
</evidence>
<feature type="compositionally biased region" description="Basic and acidic residues" evidence="8">
    <location>
        <begin position="448"/>
        <end position="460"/>
    </location>
</feature>
<comment type="similarity">
    <text evidence="2">Belongs to the TACC family.</text>
</comment>
<accession>A0A5A9N3C3</accession>
<evidence type="ECO:0000256" key="2">
    <source>
        <dbReference type="ARBA" id="ARBA00009423"/>
    </source>
</evidence>
<feature type="region of interest" description="Disordered" evidence="8">
    <location>
        <begin position="114"/>
        <end position="415"/>
    </location>
</feature>
<dbReference type="GO" id="GO:0005856">
    <property type="term" value="C:cytoskeleton"/>
    <property type="evidence" value="ECO:0007669"/>
    <property type="project" value="UniProtKB-SubCell"/>
</dbReference>
<evidence type="ECO:0000313" key="11">
    <source>
        <dbReference type="Proteomes" id="UP000324632"/>
    </source>
</evidence>
<feature type="region of interest" description="Disordered" evidence="8">
    <location>
        <begin position="16"/>
        <end position="87"/>
    </location>
</feature>
<sequence>MSWLSPVQWAKWTWTAVRGGGEDDDGETDSVMDHQPFREEALAGDQEDESSDSEGQFETPEAETPVHQLLKELPPLDQPITETENDLSQLTSITRNLTLVESFPEDAHAPVVFTTSVDPSPTLKLKNQPSSHVMDADQPDHSETGQKDDTEPICNGHIKEASSKPQTKSLKARPPSLKVKAPLNTVDPNEVDDEPPILPKESFHFNSNQFTDTVNPFASGGFELQNSPPANGSIPKSEFTDEISTKPVQMELGLDDGEAKKPPSRKLGKKTSSKLTAPKKQRPKASETSAPPSETSSDQNQPLSESTTPQNVDDIPIPKKSYNFDPDQWDDPNFNPFGGGNKMSNPPTLPEGSLHFDPDNFDDSVDPFKPSKTLEDNDATKPATETKADKCKPEGTPERRKKVGQSIKKNKDRINTNSCKVKKYENETLVLDVCHQEKDEQDDPSSELPHRVQHATDEEKLASTVMGQKDDVDDFSECTKTTKCSKTRDLPIGITEQFDEKDLSSPSEELCKSSSDSDVVEKKSPGLDSIPLSEMDKAAVLTLIREEIITKEIEANEWKRKCEEGKLEVIEMRKIVDEYEKTVAQMIAEDEQRKNIGHQKSVQQLTLERDQALADLNSVERSLSDMFRRYENMKTVLEGFKKNEEVLKKCAQEYLTRVRQEEQRYQTLKIHAEEKLDKANEEITQVRAKATAESVALNASLRKEQMKAESLERALEQKNQEIEELTKICDELIAKLGTTD</sequence>
<organism evidence="10 11">
    <name type="scientific">Triplophysa tibetana</name>
    <dbReference type="NCBI Taxonomy" id="1572043"/>
    <lineage>
        <taxon>Eukaryota</taxon>
        <taxon>Metazoa</taxon>
        <taxon>Chordata</taxon>
        <taxon>Craniata</taxon>
        <taxon>Vertebrata</taxon>
        <taxon>Euteleostomi</taxon>
        <taxon>Actinopterygii</taxon>
        <taxon>Neopterygii</taxon>
        <taxon>Teleostei</taxon>
        <taxon>Ostariophysi</taxon>
        <taxon>Cypriniformes</taxon>
        <taxon>Nemacheilidae</taxon>
        <taxon>Triplophysa</taxon>
    </lineage>
</organism>
<evidence type="ECO:0000256" key="3">
    <source>
        <dbReference type="ARBA" id="ARBA00022490"/>
    </source>
</evidence>
<feature type="region of interest" description="Disordered" evidence="8">
    <location>
        <begin position="495"/>
        <end position="525"/>
    </location>
</feature>
<feature type="compositionally biased region" description="Basic residues" evidence="8">
    <location>
        <begin position="399"/>
        <end position="411"/>
    </location>
</feature>
<gene>
    <name evidence="10" type="ORF">E1301_Tti000493</name>
</gene>
<comment type="caution">
    <text evidence="10">The sequence shown here is derived from an EMBL/GenBank/DDBJ whole genome shotgun (WGS) entry which is preliminary data.</text>
</comment>
<feature type="compositionally biased region" description="Polar residues" evidence="8">
    <location>
        <begin position="114"/>
        <end position="131"/>
    </location>
</feature>
<feature type="compositionally biased region" description="Low complexity" evidence="8">
    <location>
        <begin position="286"/>
        <end position="297"/>
    </location>
</feature>
<dbReference type="Gene3D" id="1.20.5.1700">
    <property type="match status" value="1"/>
</dbReference>
<evidence type="ECO:0000313" key="10">
    <source>
        <dbReference type="EMBL" id="KAA0703863.1"/>
    </source>
</evidence>
<evidence type="ECO:0000256" key="4">
    <source>
        <dbReference type="ARBA" id="ARBA00022553"/>
    </source>
</evidence>
<feature type="coiled-coil region" evidence="7">
    <location>
        <begin position="658"/>
        <end position="735"/>
    </location>
</feature>
<feature type="compositionally biased region" description="Basic and acidic residues" evidence="8">
    <location>
        <begin position="134"/>
        <end position="150"/>
    </location>
</feature>
<dbReference type="Proteomes" id="UP000324632">
    <property type="component" value="Chromosome 23"/>
</dbReference>
<dbReference type="PANTHER" id="PTHR13924">
    <property type="entry name" value="TRANSFORMING ACIDIC COILED-COIL CONTAINING PROTEIN 1/2"/>
    <property type="match status" value="1"/>
</dbReference>
<feature type="compositionally biased region" description="Low complexity" evidence="8">
    <location>
        <begin position="504"/>
        <end position="517"/>
    </location>
</feature>
<comment type="subcellular location">
    <subcellularLocation>
        <location evidence="1">Cytoplasm</location>
        <location evidence="1">Cytoskeleton</location>
    </subcellularLocation>
</comment>
<evidence type="ECO:0000259" key="9">
    <source>
        <dbReference type="Pfam" id="PF05010"/>
    </source>
</evidence>
<reference evidence="10 11" key="1">
    <citation type="journal article" date="2019" name="Mol. Ecol. Resour.">
        <title>Chromosome-level genome assembly of Triplophysa tibetana, a fish adapted to the harsh high-altitude environment of the Tibetan Plateau.</title>
        <authorList>
            <person name="Yang X."/>
            <person name="Liu H."/>
            <person name="Ma Z."/>
            <person name="Zou Y."/>
            <person name="Zou M."/>
            <person name="Mao Y."/>
            <person name="Li X."/>
            <person name="Wang H."/>
            <person name="Chen T."/>
            <person name="Wang W."/>
            <person name="Yang R."/>
        </authorList>
    </citation>
    <scope>NUCLEOTIDE SEQUENCE [LARGE SCALE GENOMIC DNA]</scope>
    <source>
        <strain evidence="10">TTIB1903HZAU</strain>
        <tissue evidence="10">Muscle</tissue>
    </source>
</reference>
<feature type="compositionally biased region" description="Polar residues" evidence="8">
    <location>
        <begin position="204"/>
        <end position="216"/>
    </location>
</feature>
<dbReference type="EMBL" id="SOYY01000023">
    <property type="protein sequence ID" value="KAA0703863.1"/>
    <property type="molecule type" value="Genomic_DNA"/>
</dbReference>
<dbReference type="AlphaFoldDB" id="A0A5A9N3C3"/>
<name>A0A5A9N3C3_9TELE</name>
<keyword evidence="4" id="KW-0597">Phosphoprotein</keyword>
<evidence type="ECO:0000256" key="7">
    <source>
        <dbReference type="SAM" id="Coils"/>
    </source>
</evidence>
<feature type="domain" description="Transforming acidic coiled-coil-containing protein C-terminal" evidence="9">
    <location>
        <begin position="533"/>
        <end position="733"/>
    </location>
</feature>
<keyword evidence="3" id="KW-0963">Cytoplasm</keyword>
<dbReference type="GO" id="GO:0007097">
    <property type="term" value="P:nuclear migration"/>
    <property type="evidence" value="ECO:0007669"/>
    <property type="project" value="TreeGrafter"/>
</dbReference>
<dbReference type="GO" id="GO:0007052">
    <property type="term" value="P:mitotic spindle organization"/>
    <property type="evidence" value="ECO:0007669"/>
    <property type="project" value="InterPro"/>
</dbReference>
<protein>
    <submittedName>
        <fullName evidence="10">Transforming acidic coiled-coil-containing protein 1</fullName>
    </submittedName>
</protein>
<evidence type="ECO:0000256" key="6">
    <source>
        <dbReference type="ARBA" id="ARBA00023212"/>
    </source>
</evidence>
<dbReference type="GO" id="GO:0021987">
    <property type="term" value="P:cerebral cortex development"/>
    <property type="evidence" value="ECO:0007669"/>
    <property type="project" value="TreeGrafter"/>
</dbReference>
<feature type="compositionally biased region" description="Basic residues" evidence="8">
    <location>
        <begin position="262"/>
        <end position="283"/>
    </location>
</feature>
<dbReference type="FunFam" id="1.20.5.1700:FF:000001">
    <property type="entry name" value="Transforming acidic coiled-coil-containing protein 1 isoform 2"/>
    <property type="match status" value="1"/>
</dbReference>
<keyword evidence="6" id="KW-0206">Cytoskeleton</keyword>
<dbReference type="InterPro" id="IPR039915">
    <property type="entry name" value="TACC"/>
</dbReference>
<feature type="region of interest" description="Disordered" evidence="8">
    <location>
        <begin position="435"/>
        <end position="460"/>
    </location>
</feature>
<feature type="compositionally biased region" description="Basic and acidic residues" evidence="8">
    <location>
        <begin position="372"/>
        <end position="398"/>
    </location>
</feature>
<dbReference type="InterPro" id="IPR007707">
    <property type="entry name" value="TACC_C"/>
</dbReference>
<keyword evidence="5 7" id="KW-0175">Coiled coil</keyword>
<dbReference type="PANTHER" id="PTHR13924:SF12">
    <property type="entry name" value="TRANSFORMING ACIDIC COILED-COIL-CONTAINING PROTEIN 1"/>
    <property type="match status" value="1"/>
</dbReference>
<dbReference type="GO" id="GO:0005737">
    <property type="term" value="C:cytoplasm"/>
    <property type="evidence" value="ECO:0007669"/>
    <property type="project" value="TreeGrafter"/>
</dbReference>
<proteinExistence type="inferred from homology"/>
<evidence type="ECO:0000256" key="1">
    <source>
        <dbReference type="ARBA" id="ARBA00004245"/>
    </source>
</evidence>